<dbReference type="Gramene" id="ONK82030">
    <property type="protein sequence ID" value="ONK82030"/>
    <property type="gene ID" value="A4U43_C01F35410"/>
</dbReference>
<dbReference type="AlphaFoldDB" id="A0A5P1FXQ5"/>
<gene>
    <name evidence="1" type="ORF">A4U43_C01F35410</name>
</gene>
<evidence type="ECO:0000313" key="2">
    <source>
        <dbReference type="Proteomes" id="UP000243459"/>
    </source>
</evidence>
<protein>
    <submittedName>
        <fullName evidence="1">Uncharacterized protein</fullName>
    </submittedName>
</protein>
<sequence>MSFQGISTQGVELCIKILEEEADVRKISKLCEYASKNPLRIPKITSYLEQRFYKELRTEQFGYAKVVMSIYRKLLVSCREQMPLFASSLLSITQILLDQTRQDGIRIIGCHTLFDFVNCQIDGTYQFNLEALIPKLCQLSQEIGEDEQSHHLRAAGLQLRDEAKSSHFWSRVCVHNTANLAKEATTVRRVLESLFRYFDNNNSWSPKQGLALCVLLDMQLLMEQSGQNTHLLTSILVKHLDHKAVVKQPDMQLDIVKVTTNLSKQSKVQISPSIIGAMTDLVKHLRRTMQSSCNDKDPGDGLISKFRIAVDECLVQLSKKVFLDTPNIKLLHFSCKLDTFVFGKALKALQ</sequence>
<organism evidence="1 2">
    <name type="scientific">Asparagus officinalis</name>
    <name type="common">Garden asparagus</name>
    <dbReference type="NCBI Taxonomy" id="4686"/>
    <lineage>
        <taxon>Eukaryota</taxon>
        <taxon>Viridiplantae</taxon>
        <taxon>Streptophyta</taxon>
        <taxon>Embryophyta</taxon>
        <taxon>Tracheophyta</taxon>
        <taxon>Spermatophyta</taxon>
        <taxon>Magnoliopsida</taxon>
        <taxon>Liliopsida</taxon>
        <taxon>Asparagales</taxon>
        <taxon>Asparagaceae</taxon>
        <taxon>Asparagoideae</taxon>
        <taxon>Asparagus</taxon>
    </lineage>
</organism>
<dbReference type="Proteomes" id="UP000243459">
    <property type="component" value="Chromosome 1"/>
</dbReference>
<dbReference type="PANTHER" id="PTHR46087:SF9">
    <property type="entry name" value="ARM REPEAT SUPERFAMILY PROTEIN"/>
    <property type="match status" value="1"/>
</dbReference>
<dbReference type="EMBL" id="CM007381">
    <property type="protein sequence ID" value="ONK82030.1"/>
    <property type="molecule type" value="Genomic_DNA"/>
</dbReference>
<dbReference type="InterPro" id="IPR055296">
    <property type="entry name" value="SRL2-like"/>
</dbReference>
<dbReference type="Pfam" id="PF21052">
    <property type="entry name" value="EFR3_ARM"/>
    <property type="match status" value="1"/>
</dbReference>
<proteinExistence type="predicted"/>
<dbReference type="InterPro" id="IPR049152">
    <property type="entry name" value="EFR3-like_ARM"/>
</dbReference>
<name>A0A5P1FXQ5_ASPOF</name>
<accession>A0A5P1FXQ5</accession>
<reference evidence="2" key="1">
    <citation type="journal article" date="2017" name="Nat. Commun.">
        <title>The asparagus genome sheds light on the origin and evolution of a young Y chromosome.</title>
        <authorList>
            <person name="Harkess A."/>
            <person name="Zhou J."/>
            <person name="Xu C."/>
            <person name="Bowers J.E."/>
            <person name="Van der Hulst R."/>
            <person name="Ayyampalayam S."/>
            <person name="Mercati F."/>
            <person name="Riccardi P."/>
            <person name="McKain M.R."/>
            <person name="Kakrana A."/>
            <person name="Tang H."/>
            <person name="Ray J."/>
            <person name="Groenendijk J."/>
            <person name="Arikit S."/>
            <person name="Mathioni S.M."/>
            <person name="Nakano M."/>
            <person name="Shan H."/>
            <person name="Telgmann-Rauber A."/>
            <person name="Kanno A."/>
            <person name="Yue Z."/>
            <person name="Chen H."/>
            <person name="Li W."/>
            <person name="Chen Y."/>
            <person name="Xu X."/>
            <person name="Zhang Y."/>
            <person name="Luo S."/>
            <person name="Chen H."/>
            <person name="Gao J."/>
            <person name="Mao Z."/>
            <person name="Pires J.C."/>
            <person name="Luo M."/>
            <person name="Kudrna D."/>
            <person name="Wing R.A."/>
            <person name="Meyers B.C."/>
            <person name="Yi K."/>
            <person name="Kong H."/>
            <person name="Lavrijsen P."/>
            <person name="Sunseri F."/>
            <person name="Falavigna A."/>
            <person name="Ye Y."/>
            <person name="Leebens-Mack J.H."/>
            <person name="Chen G."/>
        </authorList>
    </citation>
    <scope>NUCLEOTIDE SEQUENCE [LARGE SCALE GENOMIC DNA]</scope>
    <source>
        <strain evidence="2">cv. DH0086</strain>
    </source>
</reference>
<evidence type="ECO:0000313" key="1">
    <source>
        <dbReference type="EMBL" id="ONK82030.1"/>
    </source>
</evidence>
<dbReference type="PANTHER" id="PTHR46087">
    <property type="entry name" value="PUTATIVE, EXPRESSED-RELATED"/>
    <property type="match status" value="1"/>
</dbReference>
<keyword evidence="2" id="KW-1185">Reference proteome</keyword>